<dbReference type="Gene3D" id="1.25.40.10">
    <property type="entry name" value="Tetratricopeptide repeat domain"/>
    <property type="match status" value="2"/>
</dbReference>
<name>A0AAN4Q9B4_PSESF</name>
<evidence type="ECO:0000256" key="1">
    <source>
        <dbReference type="SAM" id="MobiDB-lite"/>
    </source>
</evidence>
<reference evidence="3 4" key="1">
    <citation type="submission" date="2018-04" db="EMBL/GenBank/DDBJ databases">
        <title>Draft genome sequence of Pseudomonas syringae pv. actinidiae biovar 3 strains isolated from kiwifruit in Kagawa prefecture.</title>
        <authorList>
            <person name="Tabuchi M."/>
            <person name="Saito M."/>
            <person name="Fujiwara S."/>
            <person name="Sasa N."/>
            <person name="Akimitsu K."/>
            <person name="Gomi K."/>
            <person name="Konishi-Sugita S."/>
            <person name="Hamano K."/>
            <person name="Kataoka I."/>
        </authorList>
    </citation>
    <scope>NUCLEOTIDE SEQUENCE [LARGE SCALE GENOMIC DNA]</scope>
    <source>
        <strain evidence="3 4">MAFF212211</strain>
    </source>
</reference>
<dbReference type="SUPFAM" id="SSF48452">
    <property type="entry name" value="TPR-like"/>
    <property type="match status" value="1"/>
</dbReference>
<sequence length="1491" mass="164256">MCEPGMARPPKAKGQKAPTPKPKSQQKKVASPISTGGRGGAFEQRVQAVRLLAMCLGIPCAGLREGFVIVGLLFQGRGFDHNTDDLVVHAVSASTGQKATIRMQMKRSLKATANDVFTEAVGLAWLDFIKPTFQRGLDDNLIVYHVSSSSSMEGAVEVVRLALASTSHESWHVRVQSEGLSNARNRAAYAAIKAAAEQYNEATVNDEDLRQFALHLKFVPHDLDSDRTQEVGYQKQFIAQALPSRDSGAVWSQLLSVCTELNGTAGEIDLSSASAHLGELAKEFHTAKLIRDSVRAYQMGTMPVSQERASELTPLAEYLAPLLSVGRAAGSTLLTDDLPIAIQGSETTFATRQLNRISTLHNDRRYKDALTQLELLKDELGTFDIHQKARWHFLRGMCFWHLGDDEIASTDLEAAANLYTDDDRIAAGHVRAHMLKNDVQAALQVGRAAQARFPESYSVWIAYTNAKVLNREVLTEDEIPEAFRDKSGAWQMVASSRAGAGDDLGAVNAIKTALEQPDSSIFIVENYLRFALRLATDNPFHVNTRSQPQERRELIMDAMSKFEDREAVLWAEQSPRTKTDVVFHLAYAYLLLGQPGEALDMIEQGRQRGVPEHEASARVELEALCDSNRESEAVDRFSGSLEQLADDALIIFGQACLVAGKEPMLDAAYGLQVQRPVTDESAKILRILRHMHWELLLRQQRNDAVQQELSQLGVTPQNSNITDGVFAARAFIDNEAVRQAFEDRVAELAPLSSDLLELSMASQWMLHARRHDDAIAMLERVLPRDSFTPLHVDLLHAYALTDQRAKVRDLLESLPGGWRQSADVRNVALNVYGNAGDWPRMREIAEMIVSESPLDAGAWLLLIQVLANINPEQMDACIATLPVFLEGSAQDQLKLANAEISRGMHDSGIARIYRTMRENSGNLEAAAGHISLMVLASGTVDTFLTNPVEVACGTSVELEDSNGGSGYVSLDFDIDPPLPPTAEFIPADSAQAVALIGLKVGETTSIRSLIGEQTLKVKRIVTIHRRLLDLSHGQVSSAVVPSKNLVAMTIPTREDGELDISFFIEQIERKKAQGLNTIGLYSQHMATLGLIARMLGVDVIDLVRGWPEEGPLLDVSMDVGQTHDAYPIEAPRDAPWVVDLSMLVELATLGMLDVLEHIPRLYVAAATKQALETKIESSSRFHKGGTLFSHDGRLGMQEQTEENWHRERAFLDSICVAIDEYCEVVPAYGPPTLPAQMYALKDILGEGEYATLLVCLEYGGGLLSLDARLRAMAGFLEIKGASPQMLLTSELVSERLAGAEYSRAIVQMVMTRRSFVSIQAADLIAMMDQGETFANIGINRLRSYLAEPNLTLDSAVPVVTDFVCLMFLQVRCNLGVMLQLIEYCFEPMFRHPSCPDDFYRLALARILLTLTGVEITSLARKAIRQRLHIAMQRAERPSKPVTLEAKVSFAYAVPFWAVVVPSPLASIRLEAQDPAPASVESGHTEERRKVD</sequence>
<evidence type="ECO:0000313" key="3">
    <source>
        <dbReference type="EMBL" id="GBH17945.1"/>
    </source>
</evidence>
<dbReference type="InterPro" id="IPR011990">
    <property type="entry name" value="TPR-like_helical_dom_sf"/>
</dbReference>
<feature type="compositionally biased region" description="Basic and acidic residues" evidence="1">
    <location>
        <begin position="1482"/>
        <end position="1491"/>
    </location>
</feature>
<gene>
    <name evidence="3" type="ORF">KPSA3_03922</name>
</gene>
<comment type="caution">
    <text evidence="3">The sequence shown here is derived from an EMBL/GenBank/DDBJ whole genome shotgun (WGS) entry which is preliminary data.</text>
</comment>
<feature type="domain" description="PIN" evidence="2">
    <location>
        <begin position="1137"/>
        <end position="1273"/>
    </location>
</feature>
<evidence type="ECO:0000313" key="4">
    <source>
        <dbReference type="Proteomes" id="UP000248291"/>
    </source>
</evidence>
<proteinExistence type="predicted"/>
<accession>A0AAN4Q9B4</accession>
<evidence type="ECO:0000259" key="2">
    <source>
        <dbReference type="Pfam" id="PF20698"/>
    </source>
</evidence>
<dbReference type="Proteomes" id="UP000248291">
    <property type="component" value="Unassembled WGS sequence"/>
</dbReference>
<feature type="region of interest" description="Disordered" evidence="1">
    <location>
        <begin position="1472"/>
        <end position="1491"/>
    </location>
</feature>
<dbReference type="EMBL" id="BGKA01000129">
    <property type="protein sequence ID" value="GBH17945.1"/>
    <property type="molecule type" value="Genomic_DNA"/>
</dbReference>
<organism evidence="3 4">
    <name type="scientific">Pseudomonas syringae pv. actinidiae</name>
    <dbReference type="NCBI Taxonomy" id="103796"/>
    <lineage>
        <taxon>Bacteria</taxon>
        <taxon>Pseudomonadati</taxon>
        <taxon>Pseudomonadota</taxon>
        <taxon>Gammaproteobacteria</taxon>
        <taxon>Pseudomonadales</taxon>
        <taxon>Pseudomonadaceae</taxon>
        <taxon>Pseudomonas</taxon>
        <taxon>Pseudomonas syringae</taxon>
    </lineage>
</organism>
<dbReference type="InterPro" id="IPR048987">
    <property type="entry name" value="PIN-TPR-GreABC"/>
</dbReference>
<feature type="region of interest" description="Disordered" evidence="1">
    <location>
        <begin position="1"/>
        <end position="37"/>
    </location>
</feature>
<protein>
    <submittedName>
        <fullName evidence="3">Tetratricopeptide repeat</fullName>
    </submittedName>
</protein>
<dbReference type="Pfam" id="PF20698">
    <property type="entry name" value="PIN-TPR-GreABC"/>
    <property type="match status" value="1"/>
</dbReference>